<gene>
    <name evidence="2" type="ORF">ETD96_40370</name>
</gene>
<dbReference type="AlphaFoldDB" id="A0A5S4G1S8"/>
<evidence type="ECO:0000313" key="2">
    <source>
        <dbReference type="EMBL" id="TMR26909.1"/>
    </source>
</evidence>
<feature type="compositionally biased region" description="Basic and acidic residues" evidence="1">
    <location>
        <begin position="27"/>
        <end position="49"/>
    </location>
</feature>
<feature type="compositionally biased region" description="Gly residues" evidence="1">
    <location>
        <begin position="1"/>
        <end position="14"/>
    </location>
</feature>
<keyword evidence="3" id="KW-1185">Reference proteome</keyword>
<name>A0A5S4G1S8_9ACTN</name>
<dbReference type="EMBL" id="VCKZ01000525">
    <property type="protein sequence ID" value="TMR26909.1"/>
    <property type="molecule type" value="Genomic_DNA"/>
</dbReference>
<evidence type="ECO:0000256" key="1">
    <source>
        <dbReference type="SAM" id="MobiDB-lite"/>
    </source>
</evidence>
<feature type="region of interest" description="Disordered" evidence="1">
    <location>
        <begin position="1"/>
        <end position="161"/>
    </location>
</feature>
<proteinExistence type="predicted"/>
<feature type="compositionally biased region" description="Basic residues" evidence="1">
    <location>
        <begin position="71"/>
        <end position="80"/>
    </location>
</feature>
<accession>A0A5S4G1S8</accession>
<evidence type="ECO:0000313" key="3">
    <source>
        <dbReference type="Proteomes" id="UP000305238"/>
    </source>
</evidence>
<organism evidence="2 3">
    <name type="scientific">Actinomadura geliboluensis</name>
    <dbReference type="NCBI Taxonomy" id="882440"/>
    <lineage>
        <taxon>Bacteria</taxon>
        <taxon>Bacillati</taxon>
        <taxon>Actinomycetota</taxon>
        <taxon>Actinomycetes</taxon>
        <taxon>Streptosporangiales</taxon>
        <taxon>Thermomonosporaceae</taxon>
        <taxon>Actinomadura</taxon>
    </lineage>
</organism>
<protein>
    <submittedName>
        <fullName evidence="2">Uncharacterized protein</fullName>
    </submittedName>
</protein>
<feature type="non-terminal residue" evidence="2">
    <location>
        <position position="197"/>
    </location>
</feature>
<dbReference type="Proteomes" id="UP000305238">
    <property type="component" value="Unassembled WGS sequence"/>
</dbReference>
<sequence length="197" mass="20178">MGRGQGRGVPGEDGVGLVLEGGGDDEAAAREGRRDLVARPRRRQDRERLAVQAADAQLGGPRLDEDEPVGRRRQHRVPARQRRDLLAALDVQDADRRVAGQADEGAGGGRGVQDPAVDGRPVAEPDGELGQPLAGEGVPHDHARVAGGAEDGDDGGAPVVDGEAEEVGLPVEHGLVPGGEVVDMHAVAVRPGDGGGA</sequence>
<reference evidence="2 3" key="1">
    <citation type="submission" date="2019-05" db="EMBL/GenBank/DDBJ databases">
        <title>Draft genome sequence of Actinomadura geliboluensis A8036.</title>
        <authorList>
            <person name="Saricaoglu S."/>
            <person name="Isik K."/>
        </authorList>
    </citation>
    <scope>NUCLEOTIDE SEQUENCE [LARGE SCALE GENOMIC DNA]</scope>
    <source>
        <strain evidence="2 3">A8036</strain>
    </source>
</reference>
<comment type="caution">
    <text evidence="2">The sequence shown here is derived from an EMBL/GenBank/DDBJ whole genome shotgun (WGS) entry which is preliminary data.</text>
</comment>